<name>K9WQ65_9CYAN</name>
<dbReference type="InterPro" id="IPR008638">
    <property type="entry name" value="FhaB/CdiA-like_TPS"/>
</dbReference>
<dbReference type="InterPro" id="IPR011050">
    <property type="entry name" value="Pectin_lyase_fold/virulence"/>
</dbReference>
<feature type="transmembrane region" description="Helical" evidence="2">
    <location>
        <begin position="21"/>
        <end position="41"/>
    </location>
</feature>
<evidence type="ECO:0000259" key="3">
    <source>
        <dbReference type="SMART" id="SM00912"/>
    </source>
</evidence>
<keyword evidence="2" id="KW-0812">Transmembrane</keyword>
<keyword evidence="5" id="KW-1185">Reference proteome</keyword>
<feature type="domain" description="Filamentous haemagglutinin FhaB/tRNA nuclease CdiA-like TPS" evidence="3">
    <location>
        <begin position="68"/>
        <end position="171"/>
    </location>
</feature>
<dbReference type="SUPFAM" id="SSF51126">
    <property type="entry name" value="Pectin lyase-like"/>
    <property type="match status" value="3"/>
</dbReference>
<dbReference type="Proteomes" id="UP000010471">
    <property type="component" value="Chromosome"/>
</dbReference>
<keyword evidence="2" id="KW-1133">Transmembrane helix</keyword>
<proteinExistence type="predicted"/>
<dbReference type="eggNOG" id="COG3210">
    <property type="taxonomic scope" value="Bacteria"/>
</dbReference>
<dbReference type="Pfam" id="PF05860">
    <property type="entry name" value="TPS"/>
    <property type="match status" value="1"/>
</dbReference>
<dbReference type="Gene3D" id="2.160.20.10">
    <property type="entry name" value="Single-stranded right-handed beta-helix, Pectin lyase-like"/>
    <property type="match status" value="3"/>
</dbReference>
<dbReference type="OrthoDB" id="436571at2"/>
<organism evidence="4 5">
    <name type="scientific">Allocoleopsis franciscana PCC 7113</name>
    <dbReference type="NCBI Taxonomy" id="1173027"/>
    <lineage>
        <taxon>Bacteria</taxon>
        <taxon>Bacillati</taxon>
        <taxon>Cyanobacteriota</taxon>
        <taxon>Cyanophyceae</taxon>
        <taxon>Coleofasciculales</taxon>
        <taxon>Coleofasciculaceae</taxon>
        <taxon>Allocoleopsis</taxon>
        <taxon>Allocoleopsis franciscana</taxon>
    </lineage>
</organism>
<protein>
    <submittedName>
        <fullName evidence="4">Filamentous hemagglutinin family N-terminal domain protein</fullName>
    </submittedName>
</protein>
<evidence type="ECO:0000256" key="2">
    <source>
        <dbReference type="SAM" id="Phobius"/>
    </source>
</evidence>
<dbReference type="AlphaFoldDB" id="K9WQ65"/>
<keyword evidence="2" id="KW-0472">Membrane</keyword>
<accession>K9WQ65</accession>
<reference evidence="4 5" key="1">
    <citation type="submission" date="2012-06" db="EMBL/GenBank/DDBJ databases">
        <title>Finished chromosome of genome of Microcoleus sp. PCC 7113.</title>
        <authorList>
            <consortium name="US DOE Joint Genome Institute"/>
            <person name="Gugger M."/>
            <person name="Coursin T."/>
            <person name="Rippka R."/>
            <person name="Tandeau De Marsac N."/>
            <person name="Huntemann M."/>
            <person name="Wei C.-L."/>
            <person name="Han J."/>
            <person name="Detter J.C."/>
            <person name="Han C."/>
            <person name="Tapia R."/>
            <person name="Chen A."/>
            <person name="Kyrpides N."/>
            <person name="Mavromatis K."/>
            <person name="Markowitz V."/>
            <person name="Szeto E."/>
            <person name="Ivanova N."/>
            <person name="Pagani I."/>
            <person name="Pati A."/>
            <person name="Goodwin L."/>
            <person name="Nordberg H.P."/>
            <person name="Cantor M.N."/>
            <person name="Hua S.X."/>
            <person name="Woyke T."/>
            <person name="Kerfeld C.A."/>
        </authorList>
    </citation>
    <scope>NUCLEOTIDE SEQUENCE [LARGE SCALE GENOMIC DNA]</scope>
    <source>
        <strain evidence="4 5">PCC 7113</strain>
    </source>
</reference>
<feature type="compositionally biased region" description="Polar residues" evidence="1">
    <location>
        <begin position="975"/>
        <end position="986"/>
    </location>
</feature>
<dbReference type="PATRIC" id="fig|1173027.3.peg.7028"/>
<dbReference type="HOGENOM" id="CLU_001325_1_0_3"/>
<dbReference type="STRING" id="1173027.Mic7113_6352"/>
<gene>
    <name evidence="4" type="ORF">Mic7113_6352</name>
</gene>
<dbReference type="EMBL" id="CP003630">
    <property type="protein sequence ID" value="AFZ21939.1"/>
    <property type="molecule type" value="Genomic_DNA"/>
</dbReference>
<evidence type="ECO:0000313" key="5">
    <source>
        <dbReference type="Proteomes" id="UP000010471"/>
    </source>
</evidence>
<evidence type="ECO:0000313" key="4">
    <source>
        <dbReference type="EMBL" id="AFZ21939.1"/>
    </source>
</evidence>
<evidence type="ECO:0000256" key="1">
    <source>
        <dbReference type="SAM" id="MobiDB-lite"/>
    </source>
</evidence>
<sequence length="1078" mass="110181">MFLQKIDIWANKCMTRQLFKLTCYLGLGGAITLSGCLVNVFSGNYALAQIAPDTTLGAESSVSTPLDAQGLPIDRIDGGAIRGTNLFHSFLEFNVAANRGAYFFSPVNIQNILARVTGSNASQILGTLGTFGASNPNLFLINPNGIIFGENASLDVGGSFVATTATAIQFGNQGFFSASNPEAPALLTVNPSAFFFNQINAGRIENGSIAPAGLDLTGAPLFGLRVPEGRSLLFIGGDIALDRGRVNALGGRVELAGVAGTGTVGLNIDGNNLSVSVPENITRADISISNKARVNVTADDGGDIVISAHNLDILEGSFLSTGIGLNLGTANSQAGDITLDATSTVTISGSDVINIVNAGAIGQGGNMIVRAKSLFLTDSAFLAAVMRGRGDTGRVFVEVTEAALLTQGSTIFNTVQRGIGNGGDIIFIAGSASFLEGAQLVADNRNAEGNGGNITVQVRDHIFIDGVYSDGFASGIFAAVTPGGRGNAGNITLTAGSLSLTNGGRLQSNTRGLGDAGNIIIDVRDHIVIDGIDSPLGSGTPSGVYTTVGTDGVGKGGDIYVTAGSLTATNGGQLTANTFEQGDAGNVTIVVRGHVSFDGVNTDIPNNPSSSGVFSAVGEIVEMGRRIPAVGQGGNIHITADSLSVTNGAQIGTIVTSGSQGDAGSVTVITRKTASFDGVNNEPSGIFTYVESGAIGNANDIDITTGVLSVSNGAQLSAITAGKGDAGDIRVRANTLNITQGGQFLTTTEGSSRAGDINLDILDSVVLAGANSGLLANTTEGSSGNGGSIFINNSRDVLIQDGARIAVDSKGAGVGGNIEIQADTLTLQNQARLLAETASNTGGNITLQLQDLLLLRNNSKISTTAGTDQAGGDGGNITIDAKFIVGVPKEDSDITANAFQGQGGNINITTQGIYGLQFRPRLTPLSDITASSEFGLDGEFQLDLLTNVDPSRGLAQLPTNIVDASDQIDRRCTPAASTQEPNSFTITGRGGLPPSPNDPLQNESIITNWVSLDSDVETKTAPVSITPKSSTPKPLVEAQGWMLNHKGEVVLTAAALTATPQGEWFPEAECNAPSVQSQ</sequence>
<dbReference type="KEGG" id="mic:Mic7113_6352"/>
<dbReference type="SMART" id="SM00912">
    <property type="entry name" value="Haemagg_act"/>
    <property type="match status" value="1"/>
</dbReference>
<feature type="region of interest" description="Disordered" evidence="1">
    <location>
        <begin position="973"/>
        <end position="996"/>
    </location>
</feature>
<dbReference type="NCBIfam" id="TIGR01901">
    <property type="entry name" value="adhes_NPXG"/>
    <property type="match status" value="1"/>
</dbReference>
<dbReference type="InterPro" id="IPR012334">
    <property type="entry name" value="Pectin_lyas_fold"/>
</dbReference>